<reference evidence="2" key="3">
    <citation type="submission" date="2023-05" db="EMBL/GenBank/DDBJ databases">
        <authorList>
            <person name="Smith C.H."/>
        </authorList>
    </citation>
    <scope>NUCLEOTIDE SEQUENCE</scope>
    <source>
        <strain evidence="2">CHS0354</strain>
        <tissue evidence="2">Mantle</tissue>
    </source>
</reference>
<evidence type="ECO:0000313" key="3">
    <source>
        <dbReference type="Proteomes" id="UP001195483"/>
    </source>
</evidence>
<proteinExistence type="predicted"/>
<protein>
    <submittedName>
        <fullName evidence="2">Uncharacterized protein</fullName>
    </submittedName>
</protein>
<keyword evidence="3" id="KW-1185">Reference proteome</keyword>
<dbReference type="Proteomes" id="UP001195483">
    <property type="component" value="Unassembled WGS sequence"/>
</dbReference>
<reference evidence="2" key="1">
    <citation type="journal article" date="2021" name="Genome Biol. Evol.">
        <title>A High-Quality Reference Genome for a Parasitic Bivalve with Doubly Uniparental Inheritance (Bivalvia: Unionida).</title>
        <authorList>
            <person name="Smith C.H."/>
        </authorList>
    </citation>
    <scope>NUCLEOTIDE SEQUENCE</scope>
    <source>
        <strain evidence="2">CHS0354</strain>
    </source>
</reference>
<gene>
    <name evidence="2" type="ORF">CHS0354_016283</name>
</gene>
<name>A0AAE0RXC8_9BIVA</name>
<evidence type="ECO:0000313" key="2">
    <source>
        <dbReference type="EMBL" id="KAK3581421.1"/>
    </source>
</evidence>
<comment type="caution">
    <text evidence="2">The sequence shown here is derived from an EMBL/GenBank/DDBJ whole genome shotgun (WGS) entry which is preliminary data.</text>
</comment>
<accession>A0AAE0RXC8</accession>
<feature type="region of interest" description="Disordered" evidence="1">
    <location>
        <begin position="1"/>
        <end position="56"/>
    </location>
</feature>
<dbReference type="EMBL" id="JAEAOA010001006">
    <property type="protein sequence ID" value="KAK3581421.1"/>
    <property type="molecule type" value="Genomic_DNA"/>
</dbReference>
<organism evidence="2 3">
    <name type="scientific">Potamilus streckersoni</name>
    <dbReference type="NCBI Taxonomy" id="2493646"/>
    <lineage>
        <taxon>Eukaryota</taxon>
        <taxon>Metazoa</taxon>
        <taxon>Spiralia</taxon>
        <taxon>Lophotrochozoa</taxon>
        <taxon>Mollusca</taxon>
        <taxon>Bivalvia</taxon>
        <taxon>Autobranchia</taxon>
        <taxon>Heteroconchia</taxon>
        <taxon>Palaeoheterodonta</taxon>
        <taxon>Unionida</taxon>
        <taxon>Unionoidea</taxon>
        <taxon>Unionidae</taxon>
        <taxon>Ambleminae</taxon>
        <taxon>Lampsilini</taxon>
        <taxon>Potamilus</taxon>
    </lineage>
</organism>
<dbReference type="AlphaFoldDB" id="A0AAE0RXC8"/>
<reference evidence="2" key="2">
    <citation type="journal article" date="2021" name="Genome Biol. Evol.">
        <title>Developing a high-quality reference genome for a parasitic bivalve with doubly uniparental inheritance (Bivalvia: Unionida).</title>
        <authorList>
            <person name="Smith C.H."/>
        </authorList>
    </citation>
    <scope>NUCLEOTIDE SEQUENCE</scope>
    <source>
        <strain evidence="2">CHS0354</strain>
        <tissue evidence="2">Mantle</tissue>
    </source>
</reference>
<evidence type="ECO:0000256" key="1">
    <source>
        <dbReference type="SAM" id="MobiDB-lite"/>
    </source>
</evidence>
<sequence>MLHQQKQRTEDTGIPDAPGNAHRLREELAMDMGRNFPRGRKDENEHNPSNASHFPCETCGVTPSQKLSQAFTVPQTEDWDLELELQQYEWSPSAHSSIHKPKDEIANIYNPSNKKVLGD</sequence>